<dbReference type="HOGENOM" id="CLU_053381_7_3_1"/>
<name>B0DSU9_LACBS</name>
<dbReference type="PANTHER" id="PTHR34883:SF15">
    <property type="entry name" value="EXTRACELLULAR SERINE-RICH PROTEIN"/>
    <property type="match status" value="1"/>
</dbReference>
<dbReference type="CDD" id="cd00920">
    <property type="entry name" value="Cupredoxin"/>
    <property type="match status" value="1"/>
</dbReference>
<feature type="non-terminal residue" evidence="1">
    <location>
        <position position="1"/>
    </location>
</feature>
<dbReference type="OrthoDB" id="1921208at2759"/>
<feature type="non-terminal residue" evidence="1">
    <location>
        <position position="117"/>
    </location>
</feature>
<dbReference type="RefSeq" id="XP_001886981.1">
    <property type="nucleotide sequence ID" value="XM_001886946.1"/>
</dbReference>
<dbReference type="SUPFAM" id="SSF49503">
    <property type="entry name" value="Cupredoxins"/>
    <property type="match status" value="1"/>
</dbReference>
<accession>B0DSU9</accession>
<dbReference type="AlphaFoldDB" id="B0DSU9"/>
<dbReference type="Proteomes" id="UP000001194">
    <property type="component" value="Unassembled WGS sequence"/>
</dbReference>
<sequence length="117" mass="12354">DHKITVGADGLLAYNPPNITAAIGDTVTFEFHPKNHTVTQSSFSDPCHAVVKSDGSSGFKSGFVPVGANATSFPTFQIKINDTAPIWGYCGQTGHCQQGMVFAINAVESSANNFEAF</sequence>
<dbReference type="InParanoid" id="B0DSU9"/>
<dbReference type="PANTHER" id="PTHR34883">
    <property type="entry name" value="SERINE-RICH PROTEIN, PUTATIVE-RELATED-RELATED"/>
    <property type="match status" value="1"/>
</dbReference>
<dbReference type="GeneID" id="6082684"/>
<dbReference type="STRING" id="486041.B0DSU9"/>
<organism evidence="2">
    <name type="scientific">Laccaria bicolor (strain S238N-H82 / ATCC MYA-4686)</name>
    <name type="common">Bicoloured deceiver</name>
    <name type="synonym">Laccaria laccata var. bicolor</name>
    <dbReference type="NCBI Taxonomy" id="486041"/>
    <lineage>
        <taxon>Eukaryota</taxon>
        <taxon>Fungi</taxon>
        <taxon>Dikarya</taxon>
        <taxon>Basidiomycota</taxon>
        <taxon>Agaricomycotina</taxon>
        <taxon>Agaricomycetes</taxon>
        <taxon>Agaricomycetidae</taxon>
        <taxon>Agaricales</taxon>
        <taxon>Agaricineae</taxon>
        <taxon>Hydnangiaceae</taxon>
        <taxon>Laccaria</taxon>
    </lineage>
</organism>
<keyword evidence="2" id="KW-1185">Reference proteome</keyword>
<proteinExistence type="predicted"/>
<dbReference type="Gene3D" id="2.60.40.420">
    <property type="entry name" value="Cupredoxins - blue copper proteins"/>
    <property type="match status" value="1"/>
</dbReference>
<evidence type="ECO:0000313" key="1">
    <source>
        <dbReference type="EMBL" id="EDR02304.1"/>
    </source>
</evidence>
<reference evidence="1 2" key="1">
    <citation type="journal article" date="2008" name="Nature">
        <title>The genome of Laccaria bicolor provides insights into mycorrhizal symbiosis.</title>
        <authorList>
            <person name="Martin F."/>
            <person name="Aerts A."/>
            <person name="Ahren D."/>
            <person name="Brun A."/>
            <person name="Danchin E.G.J."/>
            <person name="Duchaussoy F."/>
            <person name="Gibon J."/>
            <person name="Kohler A."/>
            <person name="Lindquist E."/>
            <person name="Pereda V."/>
            <person name="Salamov A."/>
            <person name="Shapiro H.J."/>
            <person name="Wuyts J."/>
            <person name="Blaudez D."/>
            <person name="Buee M."/>
            <person name="Brokstein P."/>
            <person name="Canbaeck B."/>
            <person name="Cohen D."/>
            <person name="Courty P.E."/>
            <person name="Coutinho P.M."/>
            <person name="Delaruelle C."/>
            <person name="Detter J.C."/>
            <person name="Deveau A."/>
            <person name="DiFazio S."/>
            <person name="Duplessis S."/>
            <person name="Fraissinet-Tachet L."/>
            <person name="Lucic E."/>
            <person name="Frey-Klett P."/>
            <person name="Fourrey C."/>
            <person name="Feussner I."/>
            <person name="Gay G."/>
            <person name="Grimwood J."/>
            <person name="Hoegger P.J."/>
            <person name="Jain P."/>
            <person name="Kilaru S."/>
            <person name="Labbe J."/>
            <person name="Lin Y.C."/>
            <person name="Legue V."/>
            <person name="Le Tacon F."/>
            <person name="Marmeisse R."/>
            <person name="Melayah D."/>
            <person name="Montanini B."/>
            <person name="Muratet M."/>
            <person name="Nehls U."/>
            <person name="Niculita-Hirzel H."/>
            <person name="Oudot-Le Secq M.P."/>
            <person name="Peter M."/>
            <person name="Quesneville H."/>
            <person name="Rajashekar B."/>
            <person name="Reich M."/>
            <person name="Rouhier N."/>
            <person name="Schmutz J."/>
            <person name="Yin T."/>
            <person name="Chalot M."/>
            <person name="Henrissat B."/>
            <person name="Kuees U."/>
            <person name="Lucas S."/>
            <person name="Van de Peer Y."/>
            <person name="Podila G.K."/>
            <person name="Polle A."/>
            <person name="Pukkila P.J."/>
            <person name="Richardson P.M."/>
            <person name="Rouze P."/>
            <person name="Sanders I.R."/>
            <person name="Stajich J.E."/>
            <person name="Tunlid A."/>
            <person name="Tuskan G."/>
            <person name="Grigoriev I.V."/>
        </authorList>
    </citation>
    <scope>NUCLEOTIDE SEQUENCE [LARGE SCALE GENOMIC DNA]</scope>
    <source>
        <strain evidence="2">S238N-H82 / ATCC MYA-4686</strain>
    </source>
</reference>
<evidence type="ECO:0000313" key="2">
    <source>
        <dbReference type="Proteomes" id="UP000001194"/>
    </source>
</evidence>
<dbReference type="KEGG" id="lbc:LACBIDRAFT_169454"/>
<protein>
    <submittedName>
        <fullName evidence="1">Predicted protein</fullName>
    </submittedName>
</protein>
<gene>
    <name evidence="1" type="ORF">LACBIDRAFT_169454</name>
</gene>
<dbReference type="InterPro" id="IPR052953">
    <property type="entry name" value="Ser-rich/MCO-related"/>
</dbReference>
<dbReference type="EMBL" id="DS547131">
    <property type="protein sequence ID" value="EDR02304.1"/>
    <property type="molecule type" value="Genomic_DNA"/>
</dbReference>
<dbReference type="InterPro" id="IPR008972">
    <property type="entry name" value="Cupredoxin"/>
</dbReference>